<feature type="region of interest" description="Disordered" evidence="1">
    <location>
        <begin position="484"/>
        <end position="505"/>
    </location>
</feature>
<keyword evidence="2" id="KW-0812">Transmembrane</keyword>
<organism evidence="3 4">
    <name type="scientific">Saccharata proteae CBS 121410</name>
    <dbReference type="NCBI Taxonomy" id="1314787"/>
    <lineage>
        <taxon>Eukaryota</taxon>
        <taxon>Fungi</taxon>
        <taxon>Dikarya</taxon>
        <taxon>Ascomycota</taxon>
        <taxon>Pezizomycotina</taxon>
        <taxon>Dothideomycetes</taxon>
        <taxon>Dothideomycetes incertae sedis</taxon>
        <taxon>Botryosphaeriales</taxon>
        <taxon>Saccharataceae</taxon>
        <taxon>Saccharata</taxon>
    </lineage>
</organism>
<protein>
    <submittedName>
        <fullName evidence="3">Uncharacterized protein</fullName>
    </submittedName>
</protein>
<dbReference type="InterPro" id="IPR021514">
    <property type="entry name" value="DUF3176"/>
</dbReference>
<dbReference type="AlphaFoldDB" id="A0A6A5YAI9"/>
<feature type="compositionally biased region" description="Low complexity" evidence="1">
    <location>
        <begin position="484"/>
        <end position="498"/>
    </location>
</feature>
<keyword evidence="4" id="KW-1185">Reference proteome</keyword>
<dbReference type="Pfam" id="PF11374">
    <property type="entry name" value="DUF3176"/>
    <property type="match status" value="1"/>
</dbReference>
<feature type="transmembrane region" description="Helical" evidence="2">
    <location>
        <begin position="113"/>
        <end position="134"/>
    </location>
</feature>
<evidence type="ECO:0000313" key="3">
    <source>
        <dbReference type="EMBL" id="KAF2088718.1"/>
    </source>
</evidence>
<dbReference type="OrthoDB" id="5376804at2759"/>
<evidence type="ECO:0000313" key="4">
    <source>
        <dbReference type="Proteomes" id="UP000799776"/>
    </source>
</evidence>
<feature type="region of interest" description="Disordered" evidence="1">
    <location>
        <begin position="1"/>
        <end position="22"/>
    </location>
</feature>
<name>A0A6A5YAI9_9PEZI</name>
<proteinExistence type="predicted"/>
<feature type="transmembrane region" description="Helical" evidence="2">
    <location>
        <begin position="81"/>
        <end position="101"/>
    </location>
</feature>
<gene>
    <name evidence="3" type="ORF">K490DRAFT_55353</name>
</gene>
<dbReference type="EMBL" id="ML978715">
    <property type="protein sequence ID" value="KAF2088718.1"/>
    <property type="molecule type" value="Genomic_DNA"/>
</dbReference>
<keyword evidence="2" id="KW-0472">Membrane</keyword>
<sequence>MHIAVPKSPAPSSGAPSPSTPFTPSTSYMELGDVGKGGDRMGASTIGASTNSLNEVKPVTRKTTNLGDVEDLWGSWWLFELSSWVLSAIFLAVIIAVLATCDNKPLPEWPFSITLNTFLSVFASLMKACMVIPLTEGISQLKWLWFNKAGKLKDIQTFDEASRGTWGSVKLLVSTRGVHLAKLGAVLTVVALAADPFVQQIVAYKHRQVPNYTSFTSGSIMALKSPPLSMKAAIYTGIYDEEEDSVDNFDITPSCATGNCTWSQPYMSLGVCTKCANVTSSLNETCAGKVGTTSHTCNYTLPNGLLLNGVRRGGAYYSSTGGTDTVNFNGDQSTISALSSIRGLHDASSQHLFGAVANECVLYFCVNTYNASVDSGTLNETILDSWSNATSMTYGSDITMTPPGANETYTVGAYAWQALAQEFWNMFAGTVTGDIGEETSDNDIVRAIYDLGTGSAASGTPNNGENKTMASLAASMTKLIRTSASSSSGSSVSKRSSLGSGGGNSTVNNGTHALGITWQSETYVHVRWPWITLPVALEILTLVFLIGTIWRSNVAGVAVWKSSTLALLQCRLVSDVEEDSGGSPNGGRRTRDDVLAWGSGKLHELNRWATKSEVSFRRTETGLSEFIHRRKI</sequence>
<dbReference type="PANTHER" id="PTHR35394:SF5">
    <property type="entry name" value="DUF3176 DOMAIN-CONTAINING PROTEIN"/>
    <property type="match status" value="1"/>
</dbReference>
<evidence type="ECO:0000256" key="1">
    <source>
        <dbReference type="SAM" id="MobiDB-lite"/>
    </source>
</evidence>
<dbReference type="PANTHER" id="PTHR35394">
    <property type="entry name" value="DUF3176 DOMAIN-CONTAINING PROTEIN"/>
    <property type="match status" value="1"/>
</dbReference>
<dbReference type="Proteomes" id="UP000799776">
    <property type="component" value="Unassembled WGS sequence"/>
</dbReference>
<evidence type="ECO:0000256" key="2">
    <source>
        <dbReference type="SAM" id="Phobius"/>
    </source>
</evidence>
<keyword evidence="2" id="KW-1133">Transmembrane helix</keyword>
<reference evidence="3" key="1">
    <citation type="journal article" date="2020" name="Stud. Mycol.">
        <title>101 Dothideomycetes genomes: a test case for predicting lifestyles and emergence of pathogens.</title>
        <authorList>
            <person name="Haridas S."/>
            <person name="Albert R."/>
            <person name="Binder M."/>
            <person name="Bloem J."/>
            <person name="Labutti K."/>
            <person name="Salamov A."/>
            <person name="Andreopoulos B."/>
            <person name="Baker S."/>
            <person name="Barry K."/>
            <person name="Bills G."/>
            <person name="Bluhm B."/>
            <person name="Cannon C."/>
            <person name="Castanera R."/>
            <person name="Culley D."/>
            <person name="Daum C."/>
            <person name="Ezra D."/>
            <person name="Gonzalez J."/>
            <person name="Henrissat B."/>
            <person name="Kuo A."/>
            <person name="Liang C."/>
            <person name="Lipzen A."/>
            <person name="Lutzoni F."/>
            <person name="Magnuson J."/>
            <person name="Mondo S."/>
            <person name="Nolan M."/>
            <person name="Ohm R."/>
            <person name="Pangilinan J."/>
            <person name="Park H.-J."/>
            <person name="Ramirez L."/>
            <person name="Alfaro M."/>
            <person name="Sun H."/>
            <person name="Tritt A."/>
            <person name="Yoshinaga Y."/>
            <person name="Zwiers L.-H."/>
            <person name="Turgeon B."/>
            <person name="Goodwin S."/>
            <person name="Spatafora J."/>
            <person name="Crous P."/>
            <person name="Grigoriev I."/>
        </authorList>
    </citation>
    <scope>NUCLEOTIDE SEQUENCE</scope>
    <source>
        <strain evidence="3">CBS 121410</strain>
    </source>
</reference>
<accession>A0A6A5YAI9</accession>